<dbReference type="AlphaFoldDB" id="A0A5K4F4M1"/>
<proteinExistence type="predicted"/>
<dbReference type="Proteomes" id="UP000008854">
    <property type="component" value="Unassembled WGS sequence"/>
</dbReference>
<protein>
    <submittedName>
        <fullName evidence="2">Uncharacterized protein</fullName>
    </submittedName>
</protein>
<reference evidence="1" key="1">
    <citation type="journal article" date="2012" name="PLoS Negl. Trop. Dis.">
        <title>A systematically improved high quality genome and transcriptome of the human blood fluke Schistosoma mansoni.</title>
        <authorList>
            <person name="Protasio A.V."/>
            <person name="Tsai I.J."/>
            <person name="Babbage A."/>
            <person name="Nichol S."/>
            <person name="Hunt M."/>
            <person name="Aslett M.A."/>
            <person name="De Silva N."/>
            <person name="Velarde G.S."/>
            <person name="Anderson T.J."/>
            <person name="Clark R.C."/>
            <person name="Davidson C."/>
            <person name="Dillon G.P."/>
            <person name="Holroyd N.E."/>
            <person name="LoVerde P.T."/>
            <person name="Lloyd C."/>
            <person name="McQuillan J."/>
            <person name="Oliveira G."/>
            <person name="Otto T.D."/>
            <person name="Parker-Manuel S.J."/>
            <person name="Quail M.A."/>
            <person name="Wilson R.A."/>
            <person name="Zerlotini A."/>
            <person name="Dunne D.W."/>
            <person name="Berriman M."/>
        </authorList>
    </citation>
    <scope>NUCLEOTIDE SEQUENCE [LARGE SCALE GENOMIC DNA]</scope>
    <source>
        <strain evidence="1">Puerto Rican</strain>
    </source>
</reference>
<evidence type="ECO:0000313" key="2">
    <source>
        <dbReference type="WBParaSite" id="Smp_317060.1"/>
    </source>
</evidence>
<evidence type="ECO:0000313" key="1">
    <source>
        <dbReference type="Proteomes" id="UP000008854"/>
    </source>
</evidence>
<dbReference type="InParanoid" id="A0A5K4F4M1"/>
<dbReference type="WBParaSite" id="Smp_317060.1">
    <property type="protein sequence ID" value="Smp_317060.1"/>
    <property type="gene ID" value="Smp_317060"/>
</dbReference>
<accession>A0A5K4F4M1</accession>
<reference evidence="2" key="2">
    <citation type="submission" date="2019-11" db="UniProtKB">
        <authorList>
            <consortium name="WormBaseParasite"/>
        </authorList>
    </citation>
    <scope>IDENTIFICATION</scope>
    <source>
        <strain evidence="2">Puerto Rican</strain>
    </source>
</reference>
<name>A0A5K4F4M1_SCHMA</name>
<keyword evidence="1" id="KW-1185">Reference proteome</keyword>
<organism evidence="1 2">
    <name type="scientific">Schistosoma mansoni</name>
    <name type="common">Blood fluke</name>
    <dbReference type="NCBI Taxonomy" id="6183"/>
    <lineage>
        <taxon>Eukaryota</taxon>
        <taxon>Metazoa</taxon>
        <taxon>Spiralia</taxon>
        <taxon>Lophotrochozoa</taxon>
        <taxon>Platyhelminthes</taxon>
        <taxon>Trematoda</taxon>
        <taxon>Digenea</taxon>
        <taxon>Strigeidida</taxon>
        <taxon>Schistosomatoidea</taxon>
        <taxon>Schistosomatidae</taxon>
        <taxon>Schistosoma</taxon>
    </lineage>
</organism>
<sequence>MIYYLDKKNTLNRAISLPYSNSFYDWIDASEQTFFKVDYPPIIVKNNFLLKNSNKPCLLYTSYYLTLLTVLS</sequence>